<dbReference type="PROSITE" id="PS50143">
    <property type="entry name" value="BIR_REPEAT_2"/>
    <property type="match status" value="2"/>
</dbReference>
<dbReference type="InterPro" id="IPR001841">
    <property type="entry name" value="Znf_RING"/>
</dbReference>
<proteinExistence type="inferred from homology"/>
<keyword evidence="13" id="KW-0862">Zinc</keyword>
<comment type="subcellular location">
    <subcellularLocation>
        <location evidence="2">Cytoplasm</location>
    </subcellularLocation>
</comment>
<dbReference type="InterPro" id="IPR048875">
    <property type="entry name" value="BIRC2-3-like_UBA"/>
</dbReference>
<evidence type="ECO:0000256" key="15">
    <source>
        <dbReference type="PROSITE-ProRule" id="PRU00175"/>
    </source>
</evidence>
<dbReference type="Proteomes" id="UP001295444">
    <property type="component" value="Chromosome 06"/>
</dbReference>
<keyword evidence="5" id="KW-0963">Cytoplasm</keyword>
<gene>
    <name evidence="18" type="ORF">PECUL_23A049741</name>
</gene>
<dbReference type="Pfam" id="PF13920">
    <property type="entry name" value="zf-C3HC4_3"/>
    <property type="match status" value="1"/>
</dbReference>
<dbReference type="PANTHER" id="PTHR10044:SF163">
    <property type="entry name" value="BACULOVIRAL IAP REPEAT-CONTAINING PROTEIN 7"/>
    <property type="match status" value="1"/>
</dbReference>
<evidence type="ECO:0000256" key="2">
    <source>
        <dbReference type="ARBA" id="ARBA00004496"/>
    </source>
</evidence>
<organism evidence="18 19">
    <name type="scientific">Pelobates cultripes</name>
    <name type="common">Western spadefoot toad</name>
    <dbReference type="NCBI Taxonomy" id="61616"/>
    <lineage>
        <taxon>Eukaryota</taxon>
        <taxon>Metazoa</taxon>
        <taxon>Chordata</taxon>
        <taxon>Craniata</taxon>
        <taxon>Vertebrata</taxon>
        <taxon>Euteleostomi</taxon>
        <taxon>Amphibia</taxon>
        <taxon>Batrachia</taxon>
        <taxon>Anura</taxon>
        <taxon>Pelobatoidea</taxon>
        <taxon>Pelobatidae</taxon>
        <taxon>Pelobates</taxon>
    </lineage>
</organism>
<dbReference type="InterPro" id="IPR013083">
    <property type="entry name" value="Znf_RING/FYVE/PHD"/>
</dbReference>
<dbReference type="GO" id="GO:0043066">
    <property type="term" value="P:negative regulation of apoptotic process"/>
    <property type="evidence" value="ECO:0007669"/>
    <property type="project" value="TreeGrafter"/>
</dbReference>
<evidence type="ECO:0000256" key="3">
    <source>
        <dbReference type="ARBA" id="ARBA00006672"/>
    </source>
</evidence>
<evidence type="ECO:0000256" key="14">
    <source>
        <dbReference type="ARBA" id="ARBA00022843"/>
    </source>
</evidence>
<sequence length="415" mass="46241">MSCWDAVARARPLLDMSGEEGMLGPWSREHRPGWGPPGALVKPAMRFEACRRRSFCGWPPGAVCPWELARAGFYYLGPGDRVQCFCCGLVLRSWEPGDRPSAEHGRFSPRCPFLLGRPVGNVLAEPGDSVDGQILRLPGAPEEEGGQAVYPDMMEERDRLDTYQDWPPYAEVAPHLLARAGFFYTGHRDNVKCFHCDGGLRNWERGDDPWIEHAKWFPRCEFLVRSMGQTYVQNIQETYFSSPDVSPENPRISVRSPTSMTDAPGDCHSALQSSVVQGALHMGFAQDLVLTLVQSRQLLTGTSYTSLSDLVTDLVGAEEERISQRGEPARFPDAPIPTEGSESQHHKNADPQVSTEEQLQRLKDERMCKVCLDKDVSMVFVPCGHLVVCTDCAPNLRTCPICRAVIRGNVRAFMS</sequence>
<dbReference type="GO" id="GO:0005737">
    <property type="term" value="C:cytoplasm"/>
    <property type="evidence" value="ECO:0007669"/>
    <property type="project" value="UniProtKB-SubCell"/>
</dbReference>
<evidence type="ECO:0000256" key="13">
    <source>
        <dbReference type="ARBA" id="ARBA00022833"/>
    </source>
</evidence>
<evidence type="ECO:0000256" key="7">
    <source>
        <dbReference type="ARBA" id="ARBA00022690"/>
    </source>
</evidence>
<evidence type="ECO:0000256" key="6">
    <source>
        <dbReference type="ARBA" id="ARBA00022679"/>
    </source>
</evidence>
<protein>
    <recommendedName>
        <fullName evidence="4">RING-type E3 ubiquitin transferase</fullName>
        <ecNumber evidence="4">2.3.2.27</ecNumber>
    </recommendedName>
</protein>
<dbReference type="PROSITE" id="PS01282">
    <property type="entry name" value="BIR_REPEAT_1"/>
    <property type="match status" value="2"/>
</dbReference>
<dbReference type="GO" id="GO:0051726">
    <property type="term" value="P:regulation of cell cycle"/>
    <property type="evidence" value="ECO:0007669"/>
    <property type="project" value="TreeGrafter"/>
</dbReference>
<evidence type="ECO:0000313" key="19">
    <source>
        <dbReference type="Proteomes" id="UP001295444"/>
    </source>
</evidence>
<evidence type="ECO:0000256" key="4">
    <source>
        <dbReference type="ARBA" id="ARBA00012483"/>
    </source>
</evidence>
<dbReference type="GO" id="GO:0006915">
    <property type="term" value="P:apoptotic process"/>
    <property type="evidence" value="ECO:0007669"/>
    <property type="project" value="UniProtKB-KW"/>
</dbReference>
<evidence type="ECO:0000256" key="10">
    <source>
        <dbReference type="ARBA" id="ARBA00022723"/>
    </source>
</evidence>
<name>A0AAD1SM22_PELCU</name>
<keyword evidence="14" id="KW-0832">Ubl conjugation</keyword>
<dbReference type="SMART" id="SM00184">
    <property type="entry name" value="RING"/>
    <property type="match status" value="1"/>
</dbReference>
<dbReference type="GO" id="GO:0004869">
    <property type="term" value="F:cysteine-type endopeptidase inhibitor activity"/>
    <property type="evidence" value="ECO:0007669"/>
    <property type="project" value="UniProtKB-KW"/>
</dbReference>
<evidence type="ECO:0000256" key="9">
    <source>
        <dbReference type="ARBA" id="ARBA00022704"/>
    </source>
</evidence>
<evidence type="ECO:0000256" key="12">
    <source>
        <dbReference type="ARBA" id="ARBA00022786"/>
    </source>
</evidence>
<evidence type="ECO:0000256" key="16">
    <source>
        <dbReference type="SAM" id="MobiDB-lite"/>
    </source>
</evidence>
<feature type="compositionally biased region" description="Basic and acidic residues" evidence="16">
    <location>
        <begin position="319"/>
        <end position="330"/>
    </location>
</feature>
<dbReference type="GO" id="GO:0043027">
    <property type="term" value="F:cysteine-type endopeptidase inhibitor activity involved in apoptotic process"/>
    <property type="evidence" value="ECO:0007669"/>
    <property type="project" value="TreeGrafter"/>
</dbReference>
<evidence type="ECO:0000256" key="5">
    <source>
        <dbReference type="ARBA" id="ARBA00022490"/>
    </source>
</evidence>
<keyword evidence="10" id="KW-0479">Metal-binding</keyword>
<dbReference type="CDD" id="cd16713">
    <property type="entry name" value="RING-HC_BIRC2_3_7"/>
    <property type="match status" value="1"/>
</dbReference>
<evidence type="ECO:0000313" key="18">
    <source>
        <dbReference type="EMBL" id="CAH2303107.1"/>
    </source>
</evidence>
<keyword evidence="6" id="KW-0808">Transferase</keyword>
<dbReference type="PROSITE" id="PS50089">
    <property type="entry name" value="ZF_RING_2"/>
    <property type="match status" value="1"/>
</dbReference>
<dbReference type="InterPro" id="IPR001370">
    <property type="entry name" value="BIR_rpt"/>
</dbReference>
<evidence type="ECO:0000256" key="8">
    <source>
        <dbReference type="ARBA" id="ARBA00022703"/>
    </source>
</evidence>
<dbReference type="SUPFAM" id="SSF57924">
    <property type="entry name" value="Inhibitor of apoptosis (IAP) repeat"/>
    <property type="match status" value="2"/>
</dbReference>
<evidence type="ECO:0000256" key="1">
    <source>
        <dbReference type="ARBA" id="ARBA00000900"/>
    </source>
</evidence>
<keyword evidence="12" id="KW-0833">Ubl conjugation pathway</keyword>
<feature type="domain" description="RING-type" evidence="17">
    <location>
        <begin position="368"/>
        <end position="403"/>
    </location>
</feature>
<keyword evidence="19" id="KW-1185">Reference proteome</keyword>
<keyword evidence="7" id="KW-0646">Protease inhibitor</keyword>
<evidence type="ECO:0000259" key="17">
    <source>
        <dbReference type="PROSITE" id="PS50089"/>
    </source>
</evidence>
<dbReference type="Gene3D" id="1.10.1170.10">
    <property type="entry name" value="Inhibitor Of Apoptosis Protein (2mihbC-IAP-1), Chain A"/>
    <property type="match status" value="2"/>
</dbReference>
<dbReference type="Gene3D" id="3.30.40.10">
    <property type="entry name" value="Zinc/RING finger domain, C3HC4 (zinc finger)"/>
    <property type="match status" value="1"/>
</dbReference>
<dbReference type="EC" id="2.3.2.27" evidence="4"/>
<dbReference type="FunFam" id="3.30.40.10:FF:000184">
    <property type="entry name" value="Baculoviral IAP repeat containing 2"/>
    <property type="match status" value="1"/>
</dbReference>
<dbReference type="SMART" id="SM00238">
    <property type="entry name" value="BIR"/>
    <property type="match status" value="2"/>
</dbReference>
<comment type="catalytic activity">
    <reaction evidence="1">
        <text>S-ubiquitinyl-[E2 ubiquitin-conjugating enzyme]-L-cysteine + [acceptor protein]-L-lysine = [E2 ubiquitin-conjugating enzyme]-L-cysteine + N(6)-ubiquitinyl-[acceptor protein]-L-lysine.</text>
        <dbReference type="EC" id="2.3.2.27"/>
    </reaction>
</comment>
<dbReference type="GO" id="GO:0031398">
    <property type="term" value="P:positive regulation of protein ubiquitination"/>
    <property type="evidence" value="ECO:0007669"/>
    <property type="project" value="TreeGrafter"/>
</dbReference>
<dbReference type="Gene3D" id="1.10.8.10">
    <property type="entry name" value="DNA helicase RuvA subunit, C-terminal domain"/>
    <property type="match status" value="1"/>
</dbReference>
<dbReference type="GO" id="GO:0005634">
    <property type="term" value="C:nucleus"/>
    <property type="evidence" value="ECO:0007669"/>
    <property type="project" value="TreeGrafter"/>
</dbReference>
<dbReference type="GO" id="GO:0061630">
    <property type="term" value="F:ubiquitin protein ligase activity"/>
    <property type="evidence" value="ECO:0007669"/>
    <property type="project" value="UniProtKB-EC"/>
</dbReference>
<dbReference type="CDD" id="cd00022">
    <property type="entry name" value="BIR"/>
    <property type="match status" value="2"/>
</dbReference>
<comment type="similarity">
    <text evidence="3">Belongs to the IAP family.</text>
</comment>
<keyword evidence="9" id="KW-0789">Thiol protease inhibitor</keyword>
<keyword evidence="8" id="KW-0053">Apoptosis</keyword>
<accession>A0AAD1SM22</accession>
<dbReference type="AlphaFoldDB" id="A0AAD1SM22"/>
<dbReference type="PANTHER" id="PTHR10044">
    <property type="entry name" value="INHIBITOR OF APOPTOSIS"/>
    <property type="match status" value="1"/>
</dbReference>
<dbReference type="Pfam" id="PF00653">
    <property type="entry name" value="BIR"/>
    <property type="match status" value="2"/>
</dbReference>
<dbReference type="InterPro" id="IPR050784">
    <property type="entry name" value="IAP"/>
</dbReference>
<feature type="region of interest" description="Disordered" evidence="16">
    <location>
        <begin position="242"/>
        <end position="266"/>
    </location>
</feature>
<evidence type="ECO:0000256" key="11">
    <source>
        <dbReference type="ARBA" id="ARBA00022771"/>
    </source>
</evidence>
<reference evidence="18" key="1">
    <citation type="submission" date="2022-03" db="EMBL/GenBank/DDBJ databases">
        <authorList>
            <person name="Alioto T."/>
            <person name="Alioto T."/>
            <person name="Gomez Garrido J."/>
        </authorList>
    </citation>
    <scope>NUCLEOTIDE SEQUENCE</scope>
</reference>
<dbReference type="GO" id="GO:0008270">
    <property type="term" value="F:zinc ion binding"/>
    <property type="evidence" value="ECO:0007669"/>
    <property type="project" value="UniProtKB-KW"/>
</dbReference>
<dbReference type="FunFam" id="1.10.1170.10:FF:000002">
    <property type="entry name" value="Baculoviral IAP repeat containing 7"/>
    <property type="match status" value="1"/>
</dbReference>
<dbReference type="Pfam" id="PF21290">
    <property type="entry name" value="UBA_BIRC2-3"/>
    <property type="match status" value="1"/>
</dbReference>
<dbReference type="FunFam" id="1.10.1170.10:FF:000003">
    <property type="entry name" value="E3 ubiquitin-protein ligase XIAP"/>
    <property type="match status" value="1"/>
</dbReference>
<keyword evidence="11 15" id="KW-0863">Zinc-finger</keyword>
<dbReference type="EMBL" id="OW240917">
    <property type="protein sequence ID" value="CAH2303107.1"/>
    <property type="molecule type" value="Genomic_DNA"/>
</dbReference>
<feature type="region of interest" description="Disordered" evidence="16">
    <location>
        <begin position="319"/>
        <end position="358"/>
    </location>
</feature>